<dbReference type="Proteomes" id="UP000095751">
    <property type="component" value="Unassembled WGS sequence"/>
</dbReference>
<dbReference type="AlphaFoldDB" id="A0A1E7EUX5"/>
<dbReference type="InterPro" id="IPR036318">
    <property type="entry name" value="FAD-bd_PCMH-like_sf"/>
</dbReference>
<organism evidence="2 3">
    <name type="scientific">Fragilariopsis cylindrus CCMP1102</name>
    <dbReference type="NCBI Taxonomy" id="635003"/>
    <lineage>
        <taxon>Eukaryota</taxon>
        <taxon>Sar</taxon>
        <taxon>Stramenopiles</taxon>
        <taxon>Ochrophyta</taxon>
        <taxon>Bacillariophyta</taxon>
        <taxon>Bacillariophyceae</taxon>
        <taxon>Bacillariophycidae</taxon>
        <taxon>Bacillariales</taxon>
        <taxon>Bacillariaceae</taxon>
        <taxon>Fragilariopsis</taxon>
    </lineage>
</organism>
<reference evidence="2 3" key="1">
    <citation type="submission" date="2016-09" db="EMBL/GenBank/DDBJ databases">
        <title>Extensive genetic diversity and differential bi-allelic expression allows diatom success in the polar Southern Ocean.</title>
        <authorList>
            <consortium name="DOE Joint Genome Institute"/>
            <person name="Mock T."/>
            <person name="Otillar R.P."/>
            <person name="Strauss J."/>
            <person name="Dupont C."/>
            <person name="Frickenhaus S."/>
            <person name="Maumus F."/>
            <person name="Mcmullan M."/>
            <person name="Sanges R."/>
            <person name="Schmutz J."/>
            <person name="Toseland A."/>
            <person name="Valas R."/>
            <person name="Veluchamy A."/>
            <person name="Ward B.J."/>
            <person name="Allen A."/>
            <person name="Barry K."/>
            <person name="Falciatore A."/>
            <person name="Ferrante M."/>
            <person name="Fortunato A.E."/>
            <person name="Gloeckner G."/>
            <person name="Gruber A."/>
            <person name="Hipkin R."/>
            <person name="Janech M."/>
            <person name="Kroth P."/>
            <person name="Leese F."/>
            <person name="Lindquist E."/>
            <person name="Lyon B.R."/>
            <person name="Martin J."/>
            <person name="Mayer C."/>
            <person name="Parker M."/>
            <person name="Quesneville H."/>
            <person name="Raymond J."/>
            <person name="Uhlig C."/>
            <person name="Valentin K.U."/>
            <person name="Worden A.Z."/>
            <person name="Armbrust E.V."/>
            <person name="Bowler C."/>
            <person name="Green B."/>
            <person name="Moulton V."/>
            <person name="Van Oosterhout C."/>
            <person name="Grigoriev I."/>
        </authorList>
    </citation>
    <scope>NUCLEOTIDE SEQUENCE [LARGE SCALE GENOMIC DNA]</scope>
    <source>
        <strain evidence="2 3">CCMP1102</strain>
    </source>
</reference>
<dbReference type="InterPro" id="IPR016166">
    <property type="entry name" value="FAD-bd_PCMH"/>
</dbReference>
<dbReference type="EMBL" id="KV784374">
    <property type="protein sequence ID" value="OEU09781.1"/>
    <property type="molecule type" value="Genomic_DNA"/>
</dbReference>
<evidence type="ECO:0000313" key="3">
    <source>
        <dbReference type="Proteomes" id="UP000095751"/>
    </source>
</evidence>
<dbReference type="Pfam" id="PF01565">
    <property type="entry name" value="FAD_binding_4"/>
    <property type="match status" value="1"/>
</dbReference>
<dbReference type="SUPFAM" id="SSF56176">
    <property type="entry name" value="FAD-binding/transporter-associated domain-like"/>
    <property type="match status" value="1"/>
</dbReference>
<evidence type="ECO:0000313" key="2">
    <source>
        <dbReference type="EMBL" id="OEU09781.1"/>
    </source>
</evidence>
<name>A0A1E7EUX5_9STRA</name>
<dbReference type="GO" id="GO:0071949">
    <property type="term" value="F:FAD binding"/>
    <property type="evidence" value="ECO:0007669"/>
    <property type="project" value="InterPro"/>
</dbReference>
<evidence type="ECO:0000259" key="1">
    <source>
        <dbReference type="PROSITE" id="PS51387"/>
    </source>
</evidence>
<dbReference type="Gene3D" id="3.30.465.10">
    <property type="match status" value="1"/>
</dbReference>
<gene>
    <name evidence="2" type="ORF">FRACYDRAFT_248039</name>
</gene>
<feature type="domain" description="FAD-binding PCMH-type" evidence="1">
    <location>
        <begin position="114"/>
        <end position="213"/>
    </location>
</feature>
<dbReference type="KEGG" id="fcy:FRACYDRAFT_248039"/>
<accession>A0A1E7EUX5</accession>
<sequence length="213" mass="23212">MHSNSLSPGGILFIVHRWEAGGTLEKIYEACTAISIIHHCHIWDSQLDISNLSESERQRMNAYTKGDVPLKGQKTLINRTMGYIAIEPSSCALRQKEIRRSIQEANCRVGHFARLKNPAAVVKPNTVVGIQACLRAASQRTFGNGKVIVIGGGQSENCIDDKAVAINMQLWNHVEVDHDKLLVRVGGGASISAVTRDCEKHGVVVPLGDRPGV</sequence>
<dbReference type="InParanoid" id="A0A1E7EUX5"/>
<proteinExistence type="predicted"/>
<keyword evidence="3" id="KW-1185">Reference proteome</keyword>
<dbReference type="PROSITE" id="PS51387">
    <property type="entry name" value="FAD_PCMH"/>
    <property type="match status" value="1"/>
</dbReference>
<dbReference type="InterPro" id="IPR006094">
    <property type="entry name" value="Oxid_FAD_bind_N"/>
</dbReference>
<dbReference type="InterPro" id="IPR016169">
    <property type="entry name" value="FAD-bd_PCMH_sub2"/>
</dbReference>
<protein>
    <recommendedName>
        <fullName evidence="1">FAD-binding PCMH-type domain-containing protein</fullName>
    </recommendedName>
</protein>
<dbReference type="OrthoDB" id="363185at2759"/>